<dbReference type="PANTHER" id="PTHR10131:SF157">
    <property type="entry name" value="RECEPTOR-ASSOCIATED FACTOR, PUTATIVE-RELATED"/>
    <property type="match status" value="1"/>
</dbReference>
<dbReference type="InterPro" id="IPR001841">
    <property type="entry name" value="Znf_RING"/>
</dbReference>
<evidence type="ECO:0000259" key="5">
    <source>
        <dbReference type="PROSITE" id="PS50089"/>
    </source>
</evidence>
<feature type="zinc finger region" description="TRAF-type" evidence="4">
    <location>
        <begin position="96"/>
        <end position="140"/>
    </location>
</feature>
<dbReference type="Gene3D" id="3.30.40.10">
    <property type="entry name" value="Zinc/RING finger domain, C3HC4 (zinc finger)"/>
    <property type="match status" value="2"/>
</dbReference>
<name>H0VJP0_CAVPO</name>
<dbReference type="eggNOG" id="KOG0297">
    <property type="taxonomic scope" value="Eukaryota"/>
</dbReference>
<dbReference type="GeneTree" id="ENSGT00530000063647"/>
<dbReference type="GO" id="GO:0008270">
    <property type="term" value="F:zinc ion binding"/>
    <property type="evidence" value="ECO:0007669"/>
    <property type="project" value="UniProtKB-KW"/>
</dbReference>
<evidence type="ECO:0000259" key="6">
    <source>
        <dbReference type="PROSITE" id="PS50145"/>
    </source>
</evidence>
<dbReference type="STRING" id="10141.ENSCPOP00000010481"/>
<organism evidence="8 9">
    <name type="scientific">Cavia porcellus</name>
    <name type="common">Guinea pig</name>
    <dbReference type="NCBI Taxonomy" id="10141"/>
    <lineage>
        <taxon>Eukaryota</taxon>
        <taxon>Metazoa</taxon>
        <taxon>Chordata</taxon>
        <taxon>Craniata</taxon>
        <taxon>Vertebrata</taxon>
        <taxon>Euteleostomi</taxon>
        <taxon>Mammalia</taxon>
        <taxon>Eutheria</taxon>
        <taxon>Euarchontoglires</taxon>
        <taxon>Glires</taxon>
        <taxon>Rodentia</taxon>
        <taxon>Hystricomorpha</taxon>
        <taxon>Caviidae</taxon>
        <taxon>Cavia</taxon>
    </lineage>
</organism>
<dbReference type="SMART" id="SM00504">
    <property type="entry name" value="Ubox"/>
    <property type="match status" value="1"/>
</dbReference>
<feature type="domain" description="RING-type" evidence="5">
    <location>
        <begin position="14"/>
        <end position="52"/>
    </location>
</feature>
<dbReference type="SMART" id="SM00184">
    <property type="entry name" value="RING"/>
    <property type="match status" value="1"/>
</dbReference>
<dbReference type="Proteomes" id="UP000005447">
    <property type="component" value="Unassembled WGS sequence"/>
</dbReference>
<dbReference type="GO" id="GO:0004842">
    <property type="term" value="F:ubiquitin-protein transferase activity"/>
    <property type="evidence" value="ECO:0007669"/>
    <property type="project" value="InterPro"/>
</dbReference>
<dbReference type="GO" id="GO:0016567">
    <property type="term" value="P:protein ubiquitination"/>
    <property type="evidence" value="ECO:0007669"/>
    <property type="project" value="InterPro"/>
</dbReference>
<dbReference type="InterPro" id="IPR013083">
    <property type="entry name" value="Znf_RING/FYVE/PHD"/>
</dbReference>
<keyword evidence="2 4" id="KW-0863">Zinc-finger</keyword>
<dbReference type="InterPro" id="IPR017907">
    <property type="entry name" value="Znf_RING_CS"/>
</dbReference>
<reference evidence="9" key="1">
    <citation type="journal article" date="2011" name="Nature">
        <title>A high-resolution map of human evolutionary constraint using 29 mammals.</title>
        <authorList>
            <person name="Lindblad-Toh K."/>
            <person name="Garber M."/>
            <person name="Zuk O."/>
            <person name="Lin M.F."/>
            <person name="Parker B.J."/>
            <person name="Washietl S."/>
            <person name="Kheradpour P."/>
            <person name="Ernst J."/>
            <person name="Jordan G."/>
            <person name="Mauceli E."/>
            <person name="Ward L.D."/>
            <person name="Lowe C.B."/>
            <person name="Holloway A.K."/>
            <person name="Clamp M."/>
            <person name="Gnerre S."/>
            <person name="Alfoldi J."/>
            <person name="Beal K."/>
            <person name="Chang J."/>
            <person name="Clawson H."/>
            <person name="Cuff J."/>
            <person name="Di Palma F."/>
            <person name="Fitzgerald S."/>
            <person name="Flicek P."/>
            <person name="Guttman M."/>
            <person name="Hubisz M.J."/>
            <person name="Jaffe D.B."/>
            <person name="Jungreis I."/>
            <person name="Kent W.J."/>
            <person name="Kostka D."/>
            <person name="Lara M."/>
            <person name="Martins A.L."/>
            <person name="Massingham T."/>
            <person name="Moltke I."/>
            <person name="Raney B.J."/>
            <person name="Rasmussen M.D."/>
            <person name="Robinson J."/>
            <person name="Stark A."/>
            <person name="Vilella A.J."/>
            <person name="Wen J."/>
            <person name="Xie X."/>
            <person name="Zody M.C."/>
            <person name="Baldwin J."/>
            <person name="Bloom T."/>
            <person name="Chin C.W."/>
            <person name="Heiman D."/>
            <person name="Nicol R."/>
            <person name="Nusbaum C."/>
            <person name="Young S."/>
            <person name="Wilkinson J."/>
            <person name="Worley K.C."/>
            <person name="Kovar C.L."/>
            <person name="Muzny D.M."/>
            <person name="Gibbs R.A."/>
            <person name="Cree A."/>
            <person name="Dihn H.H."/>
            <person name="Fowler G."/>
            <person name="Jhangiani S."/>
            <person name="Joshi V."/>
            <person name="Lee S."/>
            <person name="Lewis L.R."/>
            <person name="Nazareth L.V."/>
            <person name="Okwuonu G."/>
            <person name="Santibanez J."/>
            <person name="Warren W.C."/>
            <person name="Mardis E.R."/>
            <person name="Weinstock G.M."/>
            <person name="Wilson R.K."/>
            <person name="Delehaunty K."/>
            <person name="Dooling D."/>
            <person name="Fronik C."/>
            <person name="Fulton L."/>
            <person name="Fulton B."/>
            <person name="Graves T."/>
            <person name="Minx P."/>
            <person name="Sodergren E."/>
            <person name="Birney E."/>
            <person name="Margulies E.H."/>
            <person name="Herrero J."/>
            <person name="Green E.D."/>
            <person name="Haussler D."/>
            <person name="Siepel A."/>
            <person name="Goldman N."/>
            <person name="Pollard K.S."/>
            <person name="Pedersen J.S."/>
            <person name="Lander E.S."/>
            <person name="Kellis M."/>
        </authorList>
    </citation>
    <scope>NUCLEOTIDE SEQUENCE [LARGE SCALE GENOMIC DNA]</scope>
    <source>
        <strain evidence="9">2N</strain>
    </source>
</reference>
<dbReference type="PROSITE" id="PS50089">
    <property type="entry name" value="ZF_RING_2"/>
    <property type="match status" value="1"/>
</dbReference>
<gene>
    <name evidence="8" type="primary">RNF151</name>
</gene>
<dbReference type="HOGENOM" id="CLU_076732_3_0_1"/>
<dbReference type="Ensembl" id="ENSCPOT00000011766.3">
    <property type="protein sequence ID" value="ENSCPOP00000010481.3"/>
    <property type="gene ID" value="ENSCPOG00000011654.4"/>
</dbReference>
<dbReference type="PROSITE" id="PS51081">
    <property type="entry name" value="ZF_SIAH"/>
    <property type="match status" value="1"/>
</dbReference>
<evidence type="ECO:0000259" key="7">
    <source>
        <dbReference type="PROSITE" id="PS51081"/>
    </source>
</evidence>
<evidence type="ECO:0000256" key="2">
    <source>
        <dbReference type="ARBA" id="ARBA00022771"/>
    </source>
</evidence>
<dbReference type="PANTHER" id="PTHR10131">
    <property type="entry name" value="TNF RECEPTOR ASSOCIATED FACTOR"/>
    <property type="match status" value="1"/>
</dbReference>
<dbReference type="FunCoup" id="H0VJP0">
    <property type="interactions" value="648"/>
</dbReference>
<dbReference type="InterPro" id="IPR001293">
    <property type="entry name" value="Znf_TRAF"/>
</dbReference>
<dbReference type="PROSITE" id="PS00518">
    <property type="entry name" value="ZF_RING_1"/>
    <property type="match status" value="1"/>
</dbReference>
<keyword evidence="9" id="KW-1185">Reference proteome</keyword>
<evidence type="ECO:0000313" key="8">
    <source>
        <dbReference type="Ensembl" id="ENSCPOP00000010481.3"/>
    </source>
</evidence>
<feature type="domain" description="TRAF-type" evidence="6">
    <location>
        <begin position="96"/>
        <end position="140"/>
    </location>
</feature>
<dbReference type="EMBL" id="AAKN02007400">
    <property type="status" value="NOT_ANNOTATED_CDS"/>
    <property type="molecule type" value="Genomic_DNA"/>
</dbReference>
<dbReference type="PROSITE" id="PS50145">
    <property type="entry name" value="ZF_TRAF"/>
    <property type="match status" value="1"/>
</dbReference>
<keyword evidence="3 4" id="KW-0862">Zinc</keyword>
<dbReference type="VEuPathDB" id="HostDB:ENSCPOG00000011654"/>
<accession>H0VJP0</accession>
<dbReference type="Bgee" id="ENSCPOG00000011654">
    <property type="expression patterns" value="Expressed in testis and 7 other cell types or tissues"/>
</dbReference>
<reference evidence="8" key="2">
    <citation type="submission" date="2025-08" db="UniProtKB">
        <authorList>
            <consortium name="Ensembl"/>
        </authorList>
    </citation>
    <scope>IDENTIFICATION</scope>
    <source>
        <strain evidence="8">2N</strain>
    </source>
</reference>
<dbReference type="Pfam" id="PF13639">
    <property type="entry name" value="zf-RING_2"/>
    <property type="match status" value="1"/>
</dbReference>
<dbReference type="AlphaFoldDB" id="H0VJP0"/>
<proteinExistence type="predicted"/>
<evidence type="ECO:0000313" key="9">
    <source>
        <dbReference type="Proteomes" id="UP000005447"/>
    </source>
</evidence>
<dbReference type="OMA" id="CMVTCPL"/>
<dbReference type="GO" id="GO:0005634">
    <property type="term" value="C:nucleus"/>
    <property type="evidence" value="ECO:0007669"/>
    <property type="project" value="Ensembl"/>
</dbReference>
<dbReference type="InParanoid" id="H0VJP0"/>
<protein>
    <submittedName>
        <fullName evidence="8">Ring finger protein 151</fullName>
    </submittedName>
</protein>
<sequence length="234" mass="26278">LNLFASPPDCKFLCSICHAVLKRPVRLPCSHIFCKKCILQWLARQNTCPCCRKEVKRRKMVYVNKLQKTIGHLKVKCKNAEAGCLVTCPLAHRKGHQDSCPFEPIACPNEGCSAQVSRGTLAEHRQHCQQGGQQHCPLGCGATLGMTELAHYNCYLKLRESWSERQERSQRLLQGLLRRVRRVHRTSSLIRKQLAQLSHLLEDNAMREANTPTEGSVGAEAWGVQGQGSLEIEG</sequence>
<dbReference type="Pfam" id="PF02176">
    <property type="entry name" value="zf-TRAF"/>
    <property type="match status" value="1"/>
</dbReference>
<evidence type="ECO:0000256" key="1">
    <source>
        <dbReference type="ARBA" id="ARBA00022723"/>
    </source>
</evidence>
<dbReference type="SUPFAM" id="SSF57850">
    <property type="entry name" value="RING/U-box"/>
    <property type="match status" value="1"/>
</dbReference>
<dbReference type="GO" id="GO:0043122">
    <property type="term" value="P:regulation of canonical NF-kappaB signal transduction"/>
    <property type="evidence" value="ECO:0007669"/>
    <property type="project" value="TreeGrafter"/>
</dbReference>
<keyword evidence="1 4" id="KW-0479">Metal-binding</keyword>
<reference evidence="8" key="3">
    <citation type="submission" date="2025-09" db="UniProtKB">
        <authorList>
            <consortium name="Ensembl"/>
        </authorList>
    </citation>
    <scope>IDENTIFICATION</scope>
    <source>
        <strain evidence="8">2N</strain>
    </source>
</reference>
<dbReference type="SUPFAM" id="SSF49599">
    <property type="entry name" value="TRAF domain-like"/>
    <property type="match status" value="1"/>
</dbReference>
<feature type="domain" description="SIAH-type" evidence="7">
    <location>
        <begin position="72"/>
        <end position="130"/>
    </location>
</feature>
<dbReference type="InterPro" id="IPR003613">
    <property type="entry name" value="Ubox_domain"/>
</dbReference>
<evidence type="ECO:0000256" key="3">
    <source>
        <dbReference type="ARBA" id="ARBA00022833"/>
    </source>
</evidence>
<dbReference type="InterPro" id="IPR013010">
    <property type="entry name" value="Znf_SIAH"/>
</dbReference>
<evidence type="ECO:0000256" key="4">
    <source>
        <dbReference type="PROSITE-ProRule" id="PRU00207"/>
    </source>
</evidence>